<protein>
    <submittedName>
        <fullName evidence="2">Uncharacterized protein</fullName>
    </submittedName>
</protein>
<dbReference type="EMBL" id="QGKX02000996">
    <property type="protein sequence ID" value="KAF3557753.1"/>
    <property type="molecule type" value="Genomic_DNA"/>
</dbReference>
<evidence type="ECO:0000256" key="1">
    <source>
        <dbReference type="SAM" id="Phobius"/>
    </source>
</evidence>
<comment type="caution">
    <text evidence="2">The sequence shown here is derived from an EMBL/GenBank/DDBJ whole genome shotgun (WGS) entry which is preliminary data.</text>
</comment>
<organism evidence="2 3">
    <name type="scientific">Brassica cretica</name>
    <name type="common">Mustard</name>
    <dbReference type="NCBI Taxonomy" id="69181"/>
    <lineage>
        <taxon>Eukaryota</taxon>
        <taxon>Viridiplantae</taxon>
        <taxon>Streptophyta</taxon>
        <taxon>Embryophyta</taxon>
        <taxon>Tracheophyta</taxon>
        <taxon>Spermatophyta</taxon>
        <taxon>Magnoliopsida</taxon>
        <taxon>eudicotyledons</taxon>
        <taxon>Gunneridae</taxon>
        <taxon>Pentapetalae</taxon>
        <taxon>rosids</taxon>
        <taxon>malvids</taxon>
        <taxon>Brassicales</taxon>
        <taxon>Brassicaceae</taxon>
        <taxon>Brassiceae</taxon>
        <taxon>Brassica</taxon>
    </lineage>
</organism>
<evidence type="ECO:0000313" key="2">
    <source>
        <dbReference type="EMBL" id="KAF3557753.1"/>
    </source>
</evidence>
<dbReference type="Proteomes" id="UP000712600">
    <property type="component" value="Unassembled WGS sequence"/>
</dbReference>
<proteinExistence type="predicted"/>
<accession>A0A8S9QZB9</accession>
<dbReference type="AlphaFoldDB" id="A0A8S9QZB9"/>
<evidence type="ECO:0000313" key="3">
    <source>
        <dbReference type="Proteomes" id="UP000712600"/>
    </source>
</evidence>
<keyword evidence="1" id="KW-1133">Transmembrane helix</keyword>
<reference evidence="2" key="1">
    <citation type="submission" date="2019-12" db="EMBL/GenBank/DDBJ databases">
        <title>Genome sequencing and annotation of Brassica cretica.</title>
        <authorList>
            <person name="Studholme D.J."/>
            <person name="Sarris P."/>
        </authorList>
    </citation>
    <scope>NUCLEOTIDE SEQUENCE</scope>
    <source>
        <strain evidence="2">PFS-109/04</strain>
        <tissue evidence="2">Leaf</tissue>
    </source>
</reference>
<name>A0A8S9QZB9_BRACR</name>
<feature type="transmembrane region" description="Helical" evidence="1">
    <location>
        <begin position="20"/>
        <end position="40"/>
    </location>
</feature>
<keyword evidence="1" id="KW-0812">Transmembrane</keyword>
<keyword evidence="1" id="KW-0472">Membrane</keyword>
<sequence>MDGEDTPAKRVKELATLRGWLIFTAAVIEIVSLMSCCWRWRSQTTSPRRLLVVRPDGDILLRRLGSSPSVIGANLFVCGLVVKAEALISARLFPMKTRGRPIGETTSAVTASTLSISGLHGWRSIETQLRSPRIKLRELGFGSFGWSWASAHGGLGL</sequence>
<gene>
    <name evidence="2" type="ORF">F2Q69_00011203</name>
</gene>